<dbReference type="Pfam" id="PF01578">
    <property type="entry name" value="Cytochrom_C_asm"/>
    <property type="match status" value="1"/>
</dbReference>
<gene>
    <name evidence="6" type="ORF">GD597_18760</name>
</gene>
<feature type="transmembrane region" description="Helical" evidence="3">
    <location>
        <begin position="308"/>
        <end position="324"/>
    </location>
</feature>
<dbReference type="InterPro" id="IPR002541">
    <property type="entry name" value="Cyt_c_assembly"/>
</dbReference>
<feature type="transmembrane region" description="Helical" evidence="3">
    <location>
        <begin position="12"/>
        <end position="33"/>
    </location>
</feature>
<name>A0A8J8FHJ2_9BACT</name>
<feature type="transmembrane region" description="Helical" evidence="3">
    <location>
        <begin position="486"/>
        <end position="512"/>
    </location>
</feature>
<feature type="transmembrane region" description="Helical" evidence="3">
    <location>
        <begin position="781"/>
        <end position="800"/>
    </location>
</feature>
<reference evidence="6" key="1">
    <citation type="submission" date="2019-10" db="EMBL/GenBank/DDBJ databases">
        <title>Draft genome sequence of Panacibacter sp. KCS-6.</title>
        <authorList>
            <person name="Yim K.J."/>
        </authorList>
    </citation>
    <scope>NUCLEOTIDE SEQUENCE</scope>
    <source>
        <strain evidence="6">KCS-6</strain>
    </source>
</reference>
<feature type="transmembrane region" description="Helical" evidence="3">
    <location>
        <begin position="208"/>
        <end position="227"/>
    </location>
</feature>
<feature type="transmembrane region" description="Helical" evidence="3">
    <location>
        <begin position="344"/>
        <end position="362"/>
    </location>
</feature>
<feature type="transmembrane region" description="Helical" evidence="3">
    <location>
        <begin position="428"/>
        <end position="448"/>
    </location>
</feature>
<evidence type="ECO:0000259" key="4">
    <source>
        <dbReference type="Pfam" id="PF01578"/>
    </source>
</evidence>
<comment type="similarity">
    <text evidence="1">Belongs to the CcmF/CycK/Ccl1/NrfE/CcsA family.</text>
</comment>
<keyword evidence="3" id="KW-0472">Membrane</keyword>
<evidence type="ECO:0000313" key="7">
    <source>
        <dbReference type="Proteomes" id="UP000598971"/>
    </source>
</evidence>
<dbReference type="GO" id="GO:0015232">
    <property type="term" value="F:heme transmembrane transporter activity"/>
    <property type="evidence" value="ECO:0007669"/>
    <property type="project" value="InterPro"/>
</dbReference>
<proteinExistence type="inferred from homology"/>
<evidence type="ECO:0000313" key="6">
    <source>
        <dbReference type="EMBL" id="NNV57522.1"/>
    </source>
</evidence>
<dbReference type="RefSeq" id="WP_171609471.1">
    <property type="nucleotide sequence ID" value="NZ_WHPF01000016.1"/>
</dbReference>
<sequence>MNYIGEHLLPGQLGHFFALLSLVASLLATIAYFKSNKANLPDDKKSWLRMARYAFLVETISVLTVFLLLYIIISNHYHEYYYAWDHSSRSLQPEYLLASFWEGQEGSFMLWSFWHCVLGWFFIWREKKWEAPVMTVVSFAQFCLATMLLGIYVFGTKIGSNPFILFRDQMPDMPLFSNPDYLSFPRIKEGNDLNSLLQNYWMVIHPPVLFLGFASTIIPFGFAYAGLMNKDHTWTTASISWTSFSAAILGTGIMMGAAWAYESLSFGGYWAWDPVENASLVPWLILVAGLHMNLIYKSTGYSLKSTYVFYILSFCFVLYSTFLTRSGILGDTSVHAFTGADMNVQLLSFLFVFLIPAFVLFFIRRKDIPTIYKEESTYSREFWMFIGSLVLFLSAIVISAKTSTPVFNKIFGTNIAPPEDAKFAHNQVQIFIAIIIGVLTAVTQYFKYKDTPKSYFFKKLMWPTIISLVISLSISIFGNIDYTSKGVGFLAAIHVGIFAATYAVIANAIYIWVGVKGKLRFAGASVAHVGFALFLFGVLISSSKQEVLSQNTTGINVFEKTKNEDPAENITLFKGIKTDMGKYDITYTRDTSNGFDRKKYFELKLEPKDGSEEFYLYPDVLKNNKGQMGFAPNPDKKHYLTNDIFAYITTWSGLSEKPDTAQFVPRQVKAGDTTFYSNGMIVLNKIVVNPPDFKRTTEPGETPVMLDITVISKEGRKYTVQPGFAINAASTSFRNLPDSVIAQSLIIKFDKITDDKNGIFQIGIKETQNLNDLMTLKVYKFPFIVLVWIGIVVMVVGFLMSMAQRMNKNKLSAI</sequence>
<dbReference type="GO" id="GO:0020037">
    <property type="term" value="F:heme binding"/>
    <property type="evidence" value="ECO:0007669"/>
    <property type="project" value="InterPro"/>
</dbReference>
<dbReference type="AlphaFoldDB" id="A0A8J8FHJ2"/>
<dbReference type="PRINTS" id="PR01410">
    <property type="entry name" value="CCBIOGENESIS"/>
</dbReference>
<feature type="domain" description="Cytochrome c-type biogenesis protein CcmF C-terminal" evidence="5">
    <location>
        <begin position="347"/>
        <end position="545"/>
    </location>
</feature>
<feature type="transmembrane region" description="Helical" evidence="3">
    <location>
        <begin position="460"/>
        <end position="480"/>
    </location>
</feature>
<evidence type="ECO:0000256" key="3">
    <source>
        <dbReference type="SAM" id="Phobius"/>
    </source>
</evidence>
<evidence type="ECO:0000259" key="5">
    <source>
        <dbReference type="Pfam" id="PF16327"/>
    </source>
</evidence>
<keyword evidence="3" id="KW-0812">Transmembrane</keyword>
<dbReference type="Proteomes" id="UP000598971">
    <property type="component" value="Unassembled WGS sequence"/>
</dbReference>
<dbReference type="InterPro" id="IPR003567">
    <property type="entry name" value="Cyt_c_biogenesis"/>
</dbReference>
<keyword evidence="7" id="KW-1185">Reference proteome</keyword>
<dbReference type="GO" id="GO:0017004">
    <property type="term" value="P:cytochrome complex assembly"/>
    <property type="evidence" value="ECO:0007669"/>
    <property type="project" value="UniProtKB-KW"/>
</dbReference>
<feature type="transmembrane region" description="Helical" evidence="3">
    <location>
        <begin position="239"/>
        <end position="260"/>
    </location>
</feature>
<feature type="transmembrane region" description="Helical" evidence="3">
    <location>
        <begin position="136"/>
        <end position="155"/>
    </location>
</feature>
<feature type="transmembrane region" description="Helical" evidence="3">
    <location>
        <begin position="519"/>
        <end position="540"/>
    </location>
</feature>
<accession>A0A8J8FHJ2</accession>
<dbReference type="InterPro" id="IPR032523">
    <property type="entry name" value="CcmF_C"/>
</dbReference>
<feature type="transmembrane region" description="Helical" evidence="3">
    <location>
        <begin position="106"/>
        <end position="124"/>
    </location>
</feature>
<feature type="transmembrane region" description="Helical" evidence="3">
    <location>
        <begin position="382"/>
        <end position="400"/>
    </location>
</feature>
<feature type="domain" description="Cytochrome c assembly protein" evidence="4">
    <location>
        <begin position="104"/>
        <end position="326"/>
    </location>
</feature>
<feature type="transmembrane region" description="Helical" evidence="3">
    <location>
        <begin position="280"/>
        <end position="296"/>
    </location>
</feature>
<dbReference type="Pfam" id="PF16327">
    <property type="entry name" value="CcmF_C"/>
    <property type="match status" value="1"/>
</dbReference>
<organism evidence="6 7">
    <name type="scientific">Limnovirga soli</name>
    <dbReference type="NCBI Taxonomy" id="2656915"/>
    <lineage>
        <taxon>Bacteria</taxon>
        <taxon>Pseudomonadati</taxon>
        <taxon>Bacteroidota</taxon>
        <taxon>Chitinophagia</taxon>
        <taxon>Chitinophagales</taxon>
        <taxon>Chitinophagaceae</taxon>
        <taxon>Limnovirga</taxon>
    </lineage>
</organism>
<dbReference type="PANTHER" id="PTHR43653:SF1">
    <property type="entry name" value="CYTOCHROME C-TYPE BIOGENESIS PROTEIN CCMF"/>
    <property type="match status" value="1"/>
</dbReference>
<feature type="transmembrane region" description="Helical" evidence="3">
    <location>
        <begin position="53"/>
        <end position="73"/>
    </location>
</feature>
<dbReference type="EMBL" id="WHPF01000016">
    <property type="protein sequence ID" value="NNV57522.1"/>
    <property type="molecule type" value="Genomic_DNA"/>
</dbReference>
<dbReference type="GO" id="GO:0016020">
    <property type="term" value="C:membrane"/>
    <property type="evidence" value="ECO:0007669"/>
    <property type="project" value="InterPro"/>
</dbReference>
<dbReference type="PANTHER" id="PTHR43653">
    <property type="entry name" value="CYTOCHROME C ASSEMBLY PROTEIN-RELATED"/>
    <property type="match status" value="1"/>
</dbReference>
<keyword evidence="3" id="KW-1133">Transmembrane helix</keyword>
<evidence type="ECO:0000256" key="2">
    <source>
        <dbReference type="ARBA" id="ARBA00022748"/>
    </source>
</evidence>
<evidence type="ECO:0000256" key="1">
    <source>
        <dbReference type="ARBA" id="ARBA00009186"/>
    </source>
</evidence>
<comment type="caution">
    <text evidence="6">The sequence shown here is derived from an EMBL/GenBank/DDBJ whole genome shotgun (WGS) entry which is preliminary data.</text>
</comment>
<keyword evidence="2" id="KW-0201">Cytochrome c-type biogenesis</keyword>
<protein>
    <submittedName>
        <fullName evidence="6">Cytochrome c assembly protein</fullName>
    </submittedName>
</protein>